<keyword evidence="9" id="KW-1185">Reference proteome</keyword>
<feature type="domain" description="Peptidase M16 N-terminal" evidence="6">
    <location>
        <begin position="83"/>
        <end position="228"/>
    </location>
</feature>
<dbReference type="Pfam" id="PF05193">
    <property type="entry name" value="Peptidase_M16_C"/>
    <property type="match status" value="1"/>
</dbReference>
<feature type="domain" description="Peptidase M16 C-terminal" evidence="7">
    <location>
        <begin position="237"/>
        <end position="420"/>
    </location>
</feature>
<dbReference type="EMBL" id="FNOM01000001">
    <property type="protein sequence ID" value="SDW29697.1"/>
    <property type="molecule type" value="Genomic_DNA"/>
</dbReference>
<dbReference type="PANTHER" id="PTHR11851">
    <property type="entry name" value="METALLOPROTEASE"/>
    <property type="match status" value="1"/>
</dbReference>
<protein>
    <submittedName>
        <fullName evidence="8">Zinc protease</fullName>
    </submittedName>
</protein>
<dbReference type="InterPro" id="IPR007863">
    <property type="entry name" value="Peptidase_M16_C"/>
</dbReference>
<evidence type="ECO:0000313" key="9">
    <source>
        <dbReference type="Proteomes" id="UP000198539"/>
    </source>
</evidence>
<evidence type="ECO:0000256" key="1">
    <source>
        <dbReference type="ARBA" id="ARBA00001947"/>
    </source>
</evidence>
<dbReference type="InterPro" id="IPR011765">
    <property type="entry name" value="Pept_M16_N"/>
</dbReference>
<name>A0A1H2SDV2_9RHOB</name>
<comment type="cofactor">
    <cofactor evidence="1">
        <name>Zn(2+)</name>
        <dbReference type="ChEBI" id="CHEBI:29105"/>
    </cofactor>
</comment>
<dbReference type="PANTHER" id="PTHR11851:SF49">
    <property type="entry name" value="MITOCHONDRIAL-PROCESSING PEPTIDASE SUBUNIT ALPHA"/>
    <property type="match status" value="1"/>
</dbReference>
<evidence type="ECO:0000256" key="3">
    <source>
        <dbReference type="ARBA" id="ARBA00023049"/>
    </source>
</evidence>
<organism evidence="8 9">
    <name type="scientific">Roseicitreum antarcticum</name>
    <dbReference type="NCBI Taxonomy" id="564137"/>
    <lineage>
        <taxon>Bacteria</taxon>
        <taxon>Pseudomonadati</taxon>
        <taxon>Pseudomonadota</taxon>
        <taxon>Alphaproteobacteria</taxon>
        <taxon>Rhodobacterales</taxon>
        <taxon>Paracoccaceae</taxon>
        <taxon>Roseicitreum</taxon>
    </lineage>
</organism>
<feature type="region of interest" description="Disordered" evidence="5">
    <location>
        <begin position="498"/>
        <end position="543"/>
    </location>
</feature>
<evidence type="ECO:0000313" key="8">
    <source>
        <dbReference type="EMBL" id="SDW29697.1"/>
    </source>
</evidence>
<sequence length="543" mass="57605">MIRSTMVTRAAGVIALVGLSIGAVGFGGGAGVGFAPGARAQTTAPAVNGPAVNGPAAAPQATDIQPTAEEGVSQFTLDNGMEVVVIEDRRAPVAVHMVWYRVGAADEPVGKSGIAHFLEHLMFKGTDTTEAGEFSATVEAQGGRDNAFTSWDYTGYFQRVAADRLELMMQLEADRMTDLAFTDADWQPELSVILEERGQVLESRAGAVFNEQLRAALFQNHPYGTPIIGWRHEMEDLTGADAMAFYARHYGPNNAVLVVAGDVDAETVRAMAQEHYGPIAPNPDIVARSRPQEPPQLAERRVIYHDARIAQPYVSRQYLAPRRDSGAPEDAAALQVLAALLGGSPTTSVLERRLNFDEGVALSTWASYSGTWVDDAIFAVGIMPVEGVSLEQAEAALDRAIAGFLETGVDADQLARVQTQIRASEIYGLDDTQSRAREYGAALSNGLTVADVQEWPAALMAVTEADVMEAARQIFDRRAESVTGWAGPPPEAADAMVPEAMAPEAADAAQDSAQDTAAPDPAPDAGAAANIDAQPAMSEEVTQ</sequence>
<comment type="similarity">
    <text evidence="2 4">Belongs to the peptidase M16 family.</text>
</comment>
<dbReference type="PROSITE" id="PS00143">
    <property type="entry name" value="INSULINASE"/>
    <property type="match status" value="1"/>
</dbReference>
<dbReference type="SUPFAM" id="SSF63411">
    <property type="entry name" value="LuxS/MPP-like metallohydrolase"/>
    <property type="match status" value="2"/>
</dbReference>
<evidence type="ECO:0000259" key="6">
    <source>
        <dbReference type="Pfam" id="PF00675"/>
    </source>
</evidence>
<keyword evidence="3" id="KW-0378">Hydrolase</keyword>
<evidence type="ECO:0000256" key="5">
    <source>
        <dbReference type="SAM" id="MobiDB-lite"/>
    </source>
</evidence>
<dbReference type="GO" id="GO:0046872">
    <property type="term" value="F:metal ion binding"/>
    <property type="evidence" value="ECO:0007669"/>
    <property type="project" value="InterPro"/>
</dbReference>
<dbReference type="InterPro" id="IPR011249">
    <property type="entry name" value="Metalloenz_LuxS/M16"/>
</dbReference>
<evidence type="ECO:0000256" key="4">
    <source>
        <dbReference type="RuleBase" id="RU004447"/>
    </source>
</evidence>
<keyword evidence="3" id="KW-0482">Metalloprotease</keyword>
<dbReference type="GO" id="GO:0004222">
    <property type="term" value="F:metalloendopeptidase activity"/>
    <property type="evidence" value="ECO:0007669"/>
    <property type="project" value="InterPro"/>
</dbReference>
<dbReference type="RefSeq" id="WP_223814172.1">
    <property type="nucleotide sequence ID" value="NZ_CP061498.1"/>
</dbReference>
<dbReference type="Pfam" id="PF00675">
    <property type="entry name" value="Peptidase_M16"/>
    <property type="match status" value="1"/>
</dbReference>
<dbReference type="AlphaFoldDB" id="A0A1H2SDV2"/>
<reference evidence="8 9" key="1">
    <citation type="submission" date="2016-10" db="EMBL/GenBank/DDBJ databases">
        <authorList>
            <person name="de Groot N.N."/>
        </authorList>
    </citation>
    <scope>NUCLEOTIDE SEQUENCE [LARGE SCALE GENOMIC DNA]</scope>
    <source>
        <strain evidence="8 9">CGMCC 1.8894</strain>
    </source>
</reference>
<feature type="compositionally biased region" description="Low complexity" evidence="5">
    <location>
        <begin position="498"/>
        <end position="536"/>
    </location>
</feature>
<evidence type="ECO:0000256" key="2">
    <source>
        <dbReference type="ARBA" id="ARBA00007261"/>
    </source>
</evidence>
<proteinExistence type="inferred from homology"/>
<dbReference type="InterPro" id="IPR001431">
    <property type="entry name" value="Pept_M16_Zn_BS"/>
</dbReference>
<keyword evidence="8" id="KW-0645">Protease</keyword>
<accession>A0A1H2SDV2</accession>
<evidence type="ECO:0000259" key="7">
    <source>
        <dbReference type="Pfam" id="PF05193"/>
    </source>
</evidence>
<dbReference type="InterPro" id="IPR050361">
    <property type="entry name" value="MPP/UQCRC_Complex"/>
</dbReference>
<gene>
    <name evidence="8" type="ORF">SAMN04488238_101576</name>
</gene>
<dbReference type="Proteomes" id="UP000198539">
    <property type="component" value="Unassembled WGS sequence"/>
</dbReference>
<dbReference type="GO" id="GO:0006508">
    <property type="term" value="P:proteolysis"/>
    <property type="evidence" value="ECO:0007669"/>
    <property type="project" value="UniProtKB-KW"/>
</dbReference>
<dbReference type="STRING" id="564137.SAMN04488238_101576"/>
<dbReference type="Gene3D" id="3.30.830.10">
    <property type="entry name" value="Metalloenzyme, LuxS/M16 peptidase-like"/>
    <property type="match status" value="2"/>
</dbReference>